<dbReference type="Proteomes" id="UP000193811">
    <property type="component" value="Unassembled WGS sequence"/>
</dbReference>
<comment type="similarity">
    <text evidence="2 6">Belongs to the acyl-CoA dehydrogenase family.</text>
</comment>
<dbReference type="Pfam" id="PF02771">
    <property type="entry name" value="Acyl-CoA_dh_N"/>
    <property type="match status" value="1"/>
</dbReference>
<evidence type="ECO:0000259" key="9">
    <source>
        <dbReference type="Pfam" id="PF02771"/>
    </source>
</evidence>
<evidence type="ECO:0000256" key="1">
    <source>
        <dbReference type="ARBA" id="ARBA00001974"/>
    </source>
</evidence>
<evidence type="ECO:0000256" key="4">
    <source>
        <dbReference type="ARBA" id="ARBA00022827"/>
    </source>
</evidence>
<keyword evidence="5 6" id="KW-0560">Oxidoreductase</keyword>
<organism evidence="10 11">
    <name type="scientific">Mycolicibacterium conceptionense</name>
    <dbReference type="NCBI Taxonomy" id="451644"/>
    <lineage>
        <taxon>Bacteria</taxon>
        <taxon>Bacillati</taxon>
        <taxon>Actinomycetota</taxon>
        <taxon>Actinomycetes</taxon>
        <taxon>Mycobacteriales</taxon>
        <taxon>Mycobacteriaceae</taxon>
        <taxon>Mycolicibacterium</taxon>
    </lineage>
</organism>
<proteinExistence type="inferred from homology"/>
<dbReference type="InterPro" id="IPR013786">
    <property type="entry name" value="AcylCoA_DH/ox_N"/>
</dbReference>
<dbReference type="Gene3D" id="1.20.140.10">
    <property type="entry name" value="Butyryl-CoA Dehydrogenase, subunit A, domain 3"/>
    <property type="match status" value="1"/>
</dbReference>
<dbReference type="Pfam" id="PF00441">
    <property type="entry name" value="Acyl-CoA_dh_1"/>
    <property type="match status" value="1"/>
</dbReference>
<keyword evidence="4 6" id="KW-0274">FAD</keyword>
<dbReference type="InterPro" id="IPR009100">
    <property type="entry name" value="AcylCoA_DH/oxidase_NM_dom_sf"/>
</dbReference>
<evidence type="ECO:0000256" key="5">
    <source>
        <dbReference type="ARBA" id="ARBA00023002"/>
    </source>
</evidence>
<accession>A0ABX3V789</accession>
<gene>
    <name evidence="10" type="ORF">AWB98_16325</name>
</gene>
<feature type="domain" description="Acyl-CoA dehydrogenase/oxidase N-terminal" evidence="9">
    <location>
        <begin position="6"/>
        <end position="117"/>
    </location>
</feature>
<dbReference type="RefSeq" id="WP_085141069.1">
    <property type="nucleotide sequence ID" value="NZ_JACKVA010000020.1"/>
</dbReference>
<evidence type="ECO:0000259" key="7">
    <source>
        <dbReference type="Pfam" id="PF00441"/>
    </source>
</evidence>
<dbReference type="InterPro" id="IPR046373">
    <property type="entry name" value="Acyl-CoA_Oxase/DH_mid-dom_sf"/>
</dbReference>
<dbReference type="Gene3D" id="2.40.110.10">
    <property type="entry name" value="Butyryl-CoA Dehydrogenase, subunit A, domain 2"/>
    <property type="match status" value="1"/>
</dbReference>
<dbReference type="SUPFAM" id="SSF47203">
    <property type="entry name" value="Acyl-CoA dehydrogenase C-terminal domain-like"/>
    <property type="match status" value="1"/>
</dbReference>
<dbReference type="Pfam" id="PF02770">
    <property type="entry name" value="Acyl-CoA_dh_M"/>
    <property type="match status" value="1"/>
</dbReference>
<name>A0ABX3V789_9MYCO</name>
<evidence type="ECO:0000256" key="3">
    <source>
        <dbReference type="ARBA" id="ARBA00022630"/>
    </source>
</evidence>
<keyword evidence="3 6" id="KW-0285">Flavoprotein</keyword>
<dbReference type="SUPFAM" id="SSF56645">
    <property type="entry name" value="Acyl-CoA dehydrogenase NM domain-like"/>
    <property type="match status" value="1"/>
</dbReference>
<dbReference type="InterPro" id="IPR037069">
    <property type="entry name" value="AcylCoA_DH/ox_N_sf"/>
</dbReference>
<feature type="domain" description="Acyl-CoA oxidase/dehydrogenase middle" evidence="8">
    <location>
        <begin position="122"/>
        <end position="217"/>
    </location>
</feature>
<dbReference type="PANTHER" id="PTHR43884">
    <property type="entry name" value="ACYL-COA DEHYDROGENASE"/>
    <property type="match status" value="1"/>
</dbReference>
<protein>
    <submittedName>
        <fullName evidence="10">Pimeloyl-CoA dehydrogenase small subunit</fullName>
    </submittedName>
</protein>
<comment type="caution">
    <text evidence="10">The sequence shown here is derived from an EMBL/GenBank/DDBJ whole genome shotgun (WGS) entry which is preliminary data.</text>
</comment>
<evidence type="ECO:0000313" key="10">
    <source>
        <dbReference type="EMBL" id="ORV26411.1"/>
    </source>
</evidence>
<dbReference type="CDD" id="cd00567">
    <property type="entry name" value="ACAD"/>
    <property type="match status" value="1"/>
</dbReference>
<evidence type="ECO:0000259" key="8">
    <source>
        <dbReference type="Pfam" id="PF02770"/>
    </source>
</evidence>
<keyword evidence="11" id="KW-1185">Reference proteome</keyword>
<feature type="domain" description="Acyl-CoA dehydrogenase/oxidase C-terminal" evidence="7">
    <location>
        <begin position="241"/>
        <end position="375"/>
    </location>
</feature>
<dbReference type="InterPro" id="IPR036250">
    <property type="entry name" value="AcylCo_DH-like_C"/>
</dbReference>
<dbReference type="Gene3D" id="1.10.540.10">
    <property type="entry name" value="Acyl-CoA dehydrogenase/oxidase, N-terminal domain"/>
    <property type="match status" value="1"/>
</dbReference>
<evidence type="ECO:0000313" key="11">
    <source>
        <dbReference type="Proteomes" id="UP000193811"/>
    </source>
</evidence>
<evidence type="ECO:0000256" key="6">
    <source>
        <dbReference type="RuleBase" id="RU362125"/>
    </source>
</evidence>
<dbReference type="PANTHER" id="PTHR43884:SF20">
    <property type="entry name" value="ACYL-COA DEHYDROGENASE FADE28"/>
    <property type="match status" value="1"/>
</dbReference>
<evidence type="ECO:0000256" key="2">
    <source>
        <dbReference type="ARBA" id="ARBA00009347"/>
    </source>
</evidence>
<dbReference type="InterPro" id="IPR009075">
    <property type="entry name" value="AcylCo_DH/oxidase_C"/>
</dbReference>
<dbReference type="InterPro" id="IPR006091">
    <property type="entry name" value="Acyl-CoA_Oxase/DH_mid-dom"/>
</dbReference>
<reference evidence="10 11" key="1">
    <citation type="submission" date="2016-01" db="EMBL/GenBank/DDBJ databases">
        <title>The new phylogeny of the genus Mycobacterium.</title>
        <authorList>
            <person name="Tarcisio F."/>
            <person name="Conor M."/>
            <person name="Antonella G."/>
            <person name="Elisabetta G."/>
            <person name="Giulia F.S."/>
            <person name="Sara T."/>
            <person name="Anna F."/>
            <person name="Clotilde B."/>
            <person name="Roberto B."/>
            <person name="Veronica D.S."/>
            <person name="Fabio R."/>
            <person name="Monica P."/>
            <person name="Olivier J."/>
            <person name="Enrico T."/>
            <person name="Nicola S."/>
        </authorList>
    </citation>
    <scope>NUCLEOTIDE SEQUENCE [LARGE SCALE GENOMIC DNA]</scope>
    <source>
        <strain evidence="10 11">CCUG 50187</strain>
    </source>
</reference>
<dbReference type="GeneID" id="44297030"/>
<dbReference type="EMBL" id="LQOP01000016">
    <property type="protein sequence ID" value="ORV26411.1"/>
    <property type="molecule type" value="Genomic_DNA"/>
</dbReference>
<sequence length="380" mass="40400">MDFNLTNEQELLRDGLTKFLASRYDLASSRAAAKTGPGWQPEIWRGFADELGILGATLPEEAGGIGGGPVETMVIAEALGHALVIEPFVDTVVVAGGLLHRSGDESAAALLEDIVAGSSLAALAATEPTSGDNWRDVSTTARRDGEEWVLNGTKVMAVNAPLATHLLVTARTSGERADTDGISLFVVDIASLSTGFTAHPYRTVDDRRASDLTFSDVRLPASALLGAEGQAWPSLELARDEGAAAVCAEAVGGMRKVLADTVEYCKQRQQFGLPIGSFQALQHRMVDMHMEVEQASAAVYLAVLNLDAEPAQRARAVSAAKATIGRAARFVGQNAVQLHGGMGMTEELAIGHYFKRLTAVQYEFGSTDYHVSRYAELTRG</sequence>
<comment type="cofactor">
    <cofactor evidence="1 6">
        <name>FAD</name>
        <dbReference type="ChEBI" id="CHEBI:57692"/>
    </cofactor>
</comment>